<feature type="binding site" evidence="3">
    <location>
        <position position="48"/>
    </location>
    <ligand>
        <name>a divalent metal cation</name>
        <dbReference type="ChEBI" id="CHEBI:60240"/>
    </ligand>
</feature>
<dbReference type="SUPFAM" id="SSF109854">
    <property type="entry name" value="DinB/YfiT-like putative metalloenzymes"/>
    <property type="match status" value="1"/>
</dbReference>
<dbReference type="Gene3D" id="1.20.120.450">
    <property type="entry name" value="dinb family like domain"/>
    <property type="match status" value="1"/>
</dbReference>
<proteinExistence type="inferred from homology"/>
<sequence>MFQTLDGFFKLWNFEADATQKILNQLTDESLPQEVTPQNWTLGRIAWHTVTAIGVVTSRTDLSFDSSNQDYPVPTSAKSISDSYQQASNGLVEAVKNQWTDNSLREVQDMFGQKMSKGEILSFLIQHQIHHRGQMTILMRQAGLTVPGLYGPSKEEWAMIGMEAPKM</sequence>
<comment type="similarity">
    <text evidence="1">Belongs to the DinB family.</text>
</comment>
<keyword evidence="2 3" id="KW-0479">Metal-binding</keyword>
<dbReference type="GO" id="GO:0046872">
    <property type="term" value="F:metal ion binding"/>
    <property type="evidence" value="ECO:0007669"/>
    <property type="project" value="UniProtKB-KW"/>
</dbReference>
<dbReference type="Proteomes" id="UP000282892">
    <property type="component" value="Chromosome"/>
</dbReference>
<dbReference type="InterPro" id="IPR007837">
    <property type="entry name" value="DinB"/>
</dbReference>
<reference evidence="4 5" key="1">
    <citation type="submission" date="2017-07" db="EMBL/GenBank/DDBJ databases">
        <title>The complete genome sequence of Bacillus mesonae strain H20-5, an efficient strain improving plant abiotic stress resistance.</title>
        <authorList>
            <person name="Kim S.Y."/>
            <person name="Song H."/>
            <person name="Sang M.K."/>
            <person name="Weon H.-Y."/>
            <person name="Song J."/>
        </authorList>
    </citation>
    <scope>NUCLEOTIDE SEQUENCE [LARGE SCALE GENOMIC DNA]</scope>
    <source>
        <strain evidence="4 5">H20-5</strain>
    </source>
</reference>
<dbReference type="AlphaFoldDB" id="A0A3T0HZF0"/>
<organism evidence="4 5">
    <name type="scientific">Neobacillus mesonae</name>
    <dbReference type="NCBI Taxonomy" id="1193713"/>
    <lineage>
        <taxon>Bacteria</taxon>
        <taxon>Bacillati</taxon>
        <taxon>Bacillota</taxon>
        <taxon>Bacilli</taxon>
        <taxon>Bacillales</taxon>
        <taxon>Bacillaceae</taxon>
        <taxon>Neobacillus</taxon>
    </lineage>
</organism>
<evidence type="ECO:0008006" key="6">
    <source>
        <dbReference type="Google" id="ProtNLM"/>
    </source>
</evidence>
<evidence type="ECO:0000256" key="3">
    <source>
        <dbReference type="PIRSR" id="PIRSR607837-1"/>
    </source>
</evidence>
<evidence type="ECO:0000313" key="5">
    <source>
        <dbReference type="Proteomes" id="UP000282892"/>
    </source>
</evidence>
<feature type="binding site" evidence="3">
    <location>
        <position position="131"/>
    </location>
    <ligand>
        <name>a divalent metal cation</name>
        <dbReference type="ChEBI" id="CHEBI:60240"/>
    </ligand>
</feature>
<keyword evidence="5" id="KW-1185">Reference proteome</keyword>
<dbReference type="RefSeq" id="WP_127487236.1">
    <property type="nucleotide sequence ID" value="NZ_CP022572.1"/>
</dbReference>
<evidence type="ECO:0000256" key="1">
    <source>
        <dbReference type="ARBA" id="ARBA00008635"/>
    </source>
</evidence>
<dbReference type="KEGG" id="nmk:CHR53_15230"/>
<dbReference type="InterPro" id="IPR034660">
    <property type="entry name" value="DinB/YfiT-like"/>
</dbReference>
<evidence type="ECO:0000313" key="4">
    <source>
        <dbReference type="EMBL" id="AZU62521.1"/>
    </source>
</evidence>
<protein>
    <recommendedName>
        <fullName evidence="6">Damage-inducible protein DinB</fullName>
    </recommendedName>
</protein>
<name>A0A3T0HZF0_9BACI</name>
<dbReference type="Pfam" id="PF05163">
    <property type="entry name" value="DinB"/>
    <property type="match status" value="1"/>
</dbReference>
<dbReference type="OrthoDB" id="119432at2"/>
<evidence type="ECO:0000256" key="2">
    <source>
        <dbReference type="ARBA" id="ARBA00022723"/>
    </source>
</evidence>
<feature type="binding site" evidence="3">
    <location>
        <position position="127"/>
    </location>
    <ligand>
        <name>a divalent metal cation</name>
        <dbReference type="ChEBI" id="CHEBI:60240"/>
    </ligand>
</feature>
<dbReference type="EMBL" id="CP022572">
    <property type="protein sequence ID" value="AZU62521.1"/>
    <property type="molecule type" value="Genomic_DNA"/>
</dbReference>
<accession>A0A3T0HZF0</accession>
<gene>
    <name evidence="4" type="ORF">CHR53_15230</name>
</gene>
<dbReference type="STRING" id="1193713.GCA_001636315_05498"/>